<evidence type="ECO:0000313" key="2">
    <source>
        <dbReference type="EMBL" id="CAB4863332.1"/>
    </source>
</evidence>
<dbReference type="AlphaFoldDB" id="A0A6J7CX06"/>
<name>A0A6J7CX06_9ZZZZ</name>
<dbReference type="InterPro" id="IPR018721">
    <property type="entry name" value="DUF2252"/>
</dbReference>
<gene>
    <name evidence="2" type="ORF">UFOPK3423_00354</name>
</gene>
<accession>A0A6J7CX06</accession>
<dbReference type="Pfam" id="PF10009">
    <property type="entry name" value="DUF2252"/>
    <property type="match status" value="1"/>
</dbReference>
<organism evidence="2">
    <name type="scientific">freshwater metagenome</name>
    <dbReference type="NCBI Taxonomy" id="449393"/>
    <lineage>
        <taxon>unclassified sequences</taxon>
        <taxon>metagenomes</taxon>
        <taxon>ecological metagenomes</taxon>
    </lineage>
</organism>
<proteinExistence type="predicted"/>
<protein>
    <submittedName>
        <fullName evidence="2">Unannotated protein</fullName>
    </submittedName>
</protein>
<feature type="region of interest" description="Disordered" evidence="1">
    <location>
        <begin position="1"/>
        <end position="75"/>
    </location>
</feature>
<sequence>MPKSDKQPQGKGKGKGDGKPKPLAPPGLMAAVQAINADMKKDRKDKPGRSSRRAELRRALAPANLEKPLSSRSRDEYERGIALRERAPFEALGAWQEPADRPDPVDVLEAQAADREPDLVPIRYGRMLVSPFTFLRGSAAVMAWDLSRAPTADLRVQCCGDAHLLNFGSYAAPDRRLVFDLNDFDETLPAPFEWDVKRLVASFEVAGRDNGFSDRDTRRAVKAAAASYREWTRHFAATGFLDTWFTRLDMDFVLNVIARVAPKDLAKRSAKQVAKARSRTNLGALSRFAEQVDGGWRIKPHPPTIVRIRFEDNPGLEEIVSGAFEDYLASMDPDRRALVSRYRLQDMARKVVGVGSVGTEALMLLMMGDRDDDPLFLQVKQALPSVLEPYAGASEYSNHGQRVVVGQRIMQAASDPFLGWVEGRGALRRHFYLRQLRDMKGSFDVSVMVPEGFEGYARICGGTLARAHARSGHPARIAGYLGDDDAFDRAMVAFASSYADQTERDYAALADAAGTGRIHVVREAS</sequence>
<dbReference type="PANTHER" id="PTHR39441">
    <property type="entry name" value="DUF2252 DOMAIN-CONTAINING PROTEIN"/>
    <property type="match status" value="1"/>
</dbReference>
<feature type="compositionally biased region" description="Basic and acidic residues" evidence="1">
    <location>
        <begin position="38"/>
        <end position="58"/>
    </location>
</feature>
<evidence type="ECO:0000256" key="1">
    <source>
        <dbReference type="SAM" id="MobiDB-lite"/>
    </source>
</evidence>
<dbReference type="EMBL" id="CAFBLQ010000025">
    <property type="protein sequence ID" value="CAB4863332.1"/>
    <property type="molecule type" value="Genomic_DNA"/>
</dbReference>
<feature type="compositionally biased region" description="Basic and acidic residues" evidence="1">
    <location>
        <begin position="1"/>
        <end position="20"/>
    </location>
</feature>
<dbReference type="PANTHER" id="PTHR39441:SF1">
    <property type="entry name" value="DUF2252 DOMAIN-CONTAINING PROTEIN"/>
    <property type="match status" value="1"/>
</dbReference>
<reference evidence="2" key="1">
    <citation type="submission" date="2020-05" db="EMBL/GenBank/DDBJ databases">
        <authorList>
            <person name="Chiriac C."/>
            <person name="Salcher M."/>
            <person name="Ghai R."/>
            <person name="Kavagutti S V."/>
        </authorList>
    </citation>
    <scope>NUCLEOTIDE SEQUENCE</scope>
</reference>